<name>A0ABR3T1E3_9PEZI</name>
<gene>
    <name evidence="2" type="ORF">SLS56_003009</name>
</gene>
<comment type="caution">
    <text evidence="2">The sequence shown here is derived from an EMBL/GenBank/DDBJ whole genome shotgun (WGS) entry which is preliminary data.</text>
</comment>
<accession>A0ABR3T1E3</accession>
<organism evidence="2 3">
    <name type="scientific">Neofusicoccum ribis</name>
    <dbReference type="NCBI Taxonomy" id="45134"/>
    <lineage>
        <taxon>Eukaryota</taxon>
        <taxon>Fungi</taxon>
        <taxon>Dikarya</taxon>
        <taxon>Ascomycota</taxon>
        <taxon>Pezizomycotina</taxon>
        <taxon>Dothideomycetes</taxon>
        <taxon>Dothideomycetes incertae sedis</taxon>
        <taxon>Botryosphaeriales</taxon>
        <taxon>Botryosphaeriaceae</taxon>
        <taxon>Neofusicoccum</taxon>
    </lineage>
</organism>
<keyword evidence="3" id="KW-1185">Reference proteome</keyword>
<sequence length="159" mass="17628">MTPTAAARVFVRRGPVLQRVVSCPVGSRPKSTKANDEQPLEKSPESEPKAITIPGPSWIWLEPLLSTITIWFFGDLSAQKISASEEDSYSPSRALRSVFIGSLTSIPSYRWFMFLGESFNYSSRALSLATKIFVNQLAFTPVFNTYFFSMHSVASGHGL</sequence>
<protein>
    <submittedName>
        <fullName evidence="2">Uncharacterized protein</fullName>
    </submittedName>
</protein>
<dbReference type="Proteomes" id="UP001521116">
    <property type="component" value="Unassembled WGS sequence"/>
</dbReference>
<evidence type="ECO:0000313" key="3">
    <source>
        <dbReference type="Proteomes" id="UP001521116"/>
    </source>
</evidence>
<feature type="region of interest" description="Disordered" evidence="1">
    <location>
        <begin position="24"/>
        <end position="49"/>
    </location>
</feature>
<evidence type="ECO:0000313" key="2">
    <source>
        <dbReference type="EMBL" id="KAL1633373.1"/>
    </source>
</evidence>
<feature type="compositionally biased region" description="Basic and acidic residues" evidence="1">
    <location>
        <begin position="33"/>
        <end position="48"/>
    </location>
</feature>
<evidence type="ECO:0000256" key="1">
    <source>
        <dbReference type="SAM" id="MobiDB-lite"/>
    </source>
</evidence>
<proteinExistence type="predicted"/>
<dbReference type="EMBL" id="JAJVDC020000022">
    <property type="protein sequence ID" value="KAL1633373.1"/>
    <property type="molecule type" value="Genomic_DNA"/>
</dbReference>
<reference evidence="2 3" key="1">
    <citation type="submission" date="2024-02" db="EMBL/GenBank/DDBJ databases">
        <title>De novo assembly and annotation of 12 fungi associated with fruit tree decline syndrome in Ontario, Canada.</title>
        <authorList>
            <person name="Sulman M."/>
            <person name="Ellouze W."/>
            <person name="Ilyukhin E."/>
        </authorList>
    </citation>
    <scope>NUCLEOTIDE SEQUENCE [LARGE SCALE GENOMIC DNA]</scope>
    <source>
        <strain evidence="2 3">M1-105</strain>
    </source>
</reference>